<dbReference type="AlphaFoldDB" id="A0A508ABV0"/>
<evidence type="ECO:0000313" key="2">
    <source>
        <dbReference type="Proteomes" id="UP000320431"/>
    </source>
</evidence>
<dbReference type="EMBL" id="VICD02000242">
    <property type="protein sequence ID" value="KAB8173403.1"/>
    <property type="molecule type" value="Genomic_DNA"/>
</dbReference>
<dbReference type="Pfam" id="PF11985">
    <property type="entry name" value="Phage_Mu_Gp27"/>
    <property type="match status" value="1"/>
</dbReference>
<gene>
    <name evidence="1" type="ORF">FKV24_014275</name>
</gene>
<sequence length="116" mass="12720">MPRSSKLLKLPQDLLTELNDRIRANGYSGYADLSAWLRGKGHVVGRSAVHAYGQSLREVDAGAGDVAAIVSRAGVGQPCRNQRAEAIVAELGRLRVREHQLLQELAELEQPLREPQ</sequence>
<name>A0A508ABV0_9GAMM</name>
<proteinExistence type="predicted"/>
<dbReference type="Proteomes" id="UP000320431">
    <property type="component" value="Unassembled WGS sequence"/>
</dbReference>
<evidence type="ECO:0000313" key="1">
    <source>
        <dbReference type="EMBL" id="KAB8173403.1"/>
    </source>
</evidence>
<accession>A0A508ABV0</accession>
<reference evidence="1 2" key="1">
    <citation type="submission" date="2019-10" db="EMBL/GenBank/DDBJ databases">
        <title>Lysobacter alkalisoli sp. nov., isolated from saline-alkaline soil.</title>
        <authorList>
            <person name="Sun J.-Q."/>
        </authorList>
    </citation>
    <scope>NUCLEOTIDE SEQUENCE [LARGE SCALE GENOMIC DNA]</scope>
    <source>
        <strain evidence="1 2">KCTC 42381</strain>
    </source>
</reference>
<organism evidence="1 2">
    <name type="scientific">Marilutibacter maris</name>
    <dbReference type="NCBI Taxonomy" id="1605891"/>
    <lineage>
        <taxon>Bacteria</taxon>
        <taxon>Pseudomonadati</taxon>
        <taxon>Pseudomonadota</taxon>
        <taxon>Gammaproteobacteria</taxon>
        <taxon>Lysobacterales</taxon>
        <taxon>Lysobacteraceae</taxon>
        <taxon>Marilutibacter</taxon>
    </lineage>
</organism>
<dbReference type="InterPro" id="IPR021874">
    <property type="entry name" value="Phage_Mu_Gp27"/>
</dbReference>
<comment type="caution">
    <text evidence="1">The sequence shown here is derived from an EMBL/GenBank/DDBJ whole genome shotgun (WGS) entry which is preliminary data.</text>
</comment>
<protein>
    <submittedName>
        <fullName evidence="1">DUF3486 family protein</fullName>
    </submittedName>
</protein>